<dbReference type="Pfam" id="PF13460">
    <property type="entry name" value="NAD_binding_10"/>
    <property type="match status" value="1"/>
</dbReference>
<dbReference type="Gene3D" id="3.40.50.720">
    <property type="entry name" value="NAD(P)-binding Rossmann-like Domain"/>
    <property type="match status" value="1"/>
</dbReference>
<dbReference type="SUPFAM" id="SSF51735">
    <property type="entry name" value="NAD(P)-binding Rossmann-fold domains"/>
    <property type="match status" value="1"/>
</dbReference>
<dbReference type="EMBL" id="VOBQ01000002">
    <property type="protein sequence ID" value="TWO72864.1"/>
    <property type="molecule type" value="Genomic_DNA"/>
</dbReference>
<proteinExistence type="predicted"/>
<reference evidence="2 3" key="1">
    <citation type="submission" date="2019-07" db="EMBL/GenBank/DDBJ databases">
        <title>Caenimonas sedimenti sp. nov., isolated from activated sludge.</title>
        <authorList>
            <person name="Xu J."/>
        </authorList>
    </citation>
    <scope>NUCLEOTIDE SEQUENCE [LARGE SCALE GENOMIC DNA]</scope>
    <source>
        <strain evidence="2 3">HX-9-20</strain>
    </source>
</reference>
<name>A0A562ZXJ6_9BURK</name>
<protein>
    <submittedName>
        <fullName evidence="2">NAD(P)-dependent oxidoreductase</fullName>
    </submittedName>
</protein>
<dbReference type="CDD" id="cd05244">
    <property type="entry name" value="BVR-B_like_SDR_a"/>
    <property type="match status" value="1"/>
</dbReference>
<dbReference type="OrthoDB" id="7352421at2"/>
<dbReference type="Proteomes" id="UP000318199">
    <property type="component" value="Unassembled WGS sequence"/>
</dbReference>
<evidence type="ECO:0000259" key="1">
    <source>
        <dbReference type="Pfam" id="PF13460"/>
    </source>
</evidence>
<organism evidence="2 3">
    <name type="scientific">Caenimonas sedimenti</name>
    <dbReference type="NCBI Taxonomy" id="2596921"/>
    <lineage>
        <taxon>Bacteria</taxon>
        <taxon>Pseudomonadati</taxon>
        <taxon>Pseudomonadota</taxon>
        <taxon>Betaproteobacteria</taxon>
        <taxon>Burkholderiales</taxon>
        <taxon>Comamonadaceae</taxon>
        <taxon>Caenimonas</taxon>
    </lineage>
</organism>
<keyword evidence="3" id="KW-1185">Reference proteome</keyword>
<evidence type="ECO:0000313" key="2">
    <source>
        <dbReference type="EMBL" id="TWO72864.1"/>
    </source>
</evidence>
<evidence type="ECO:0000313" key="3">
    <source>
        <dbReference type="Proteomes" id="UP000318199"/>
    </source>
</evidence>
<dbReference type="GO" id="GO:0016646">
    <property type="term" value="F:oxidoreductase activity, acting on the CH-NH group of donors, NAD or NADP as acceptor"/>
    <property type="evidence" value="ECO:0007669"/>
    <property type="project" value="TreeGrafter"/>
</dbReference>
<accession>A0A562ZXJ6</accession>
<dbReference type="PANTHER" id="PTHR43355">
    <property type="entry name" value="FLAVIN REDUCTASE (NADPH)"/>
    <property type="match status" value="1"/>
</dbReference>
<dbReference type="InterPro" id="IPR036291">
    <property type="entry name" value="NAD(P)-bd_dom_sf"/>
</dbReference>
<sequence>MKKIALIGASGFIGSALRQEALARGHKVTALVSQPGKLAAAPGLTVEGVDVNDTGALASALEGHDAVLSAFSGHAQGDVLAYYLQGFRSIVAATRKARVPRLLVVGGAGSLEVAPGVQLLDTPQFPAAYKPTAEGARLALNLLREQSELDWTMLSPSAIIAPGERTGKFRLGGDQLLTDQDGNSKVSVEDYAVAFLDELEKPAHSRQRFTVGY</sequence>
<dbReference type="PANTHER" id="PTHR43355:SF2">
    <property type="entry name" value="FLAVIN REDUCTASE (NADPH)"/>
    <property type="match status" value="1"/>
</dbReference>
<dbReference type="InterPro" id="IPR016040">
    <property type="entry name" value="NAD(P)-bd_dom"/>
</dbReference>
<dbReference type="RefSeq" id="WP_145890109.1">
    <property type="nucleotide sequence ID" value="NZ_VOBQ01000002.1"/>
</dbReference>
<feature type="domain" description="NAD(P)-binding" evidence="1">
    <location>
        <begin position="8"/>
        <end position="197"/>
    </location>
</feature>
<gene>
    <name evidence="2" type="ORF">FN976_01060</name>
</gene>
<dbReference type="InterPro" id="IPR051606">
    <property type="entry name" value="Polyketide_Oxido-like"/>
</dbReference>
<comment type="caution">
    <text evidence="2">The sequence shown here is derived from an EMBL/GenBank/DDBJ whole genome shotgun (WGS) entry which is preliminary data.</text>
</comment>
<dbReference type="AlphaFoldDB" id="A0A562ZXJ6"/>